<dbReference type="InterPro" id="IPR036526">
    <property type="entry name" value="C-N_Hydrolase_sf"/>
</dbReference>
<sequence length="191" mass="21594">ELNIYLTVPLLEVNRKSGLYYNTSVLMGPDGRMLIHYRKRDPWPWAERGWATPGNRGNPVVETPFGRLGLLICYDIHDQAEVMGRKRIDTLLYSIAWVDSRRSDWYAVRLPAIARTRGFNIIAANWTVPKDPAPKWHGYGQSRIIAASGKVLAKVRDDLAEEIVYSELPVRAPGKPPSESSPEPATRDLVE</sequence>
<dbReference type="AlphaFoldDB" id="X0XV34"/>
<gene>
    <name evidence="4" type="ORF">S01H1_76861</name>
</gene>
<evidence type="ECO:0000256" key="2">
    <source>
        <dbReference type="SAM" id="MobiDB-lite"/>
    </source>
</evidence>
<keyword evidence="1" id="KW-0378">Hydrolase</keyword>
<feature type="domain" description="CN hydrolase" evidence="3">
    <location>
        <begin position="1"/>
        <end position="170"/>
    </location>
</feature>
<feature type="non-terminal residue" evidence="4">
    <location>
        <position position="1"/>
    </location>
</feature>
<accession>X0XV34</accession>
<evidence type="ECO:0000256" key="1">
    <source>
        <dbReference type="ARBA" id="ARBA00022801"/>
    </source>
</evidence>
<evidence type="ECO:0000259" key="3">
    <source>
        <dbReference type="PROSITE" id="PS50263"/>
    </source>
</evidence>
<reference evidence="4" key="1">
    <citation type="journal article" date="2014" name="Front. Microbiol.">
        <title>High frequency of phylogenetically diverse reductive dehalogenase-homologous genes in deep subseafloor sedimentary metagenomes.</title>
        <authorList>
            <person name="Kawai M."/>
            <person name="Futagami T."/>
            <person name="Toyoda A."/>
            <person name="Takaki Y."/>
            <person name="Nishi S."/>
            <person name="Hori S."/>
            <person name="Arai W."/>
            <person name="Tsubouchi T."/>
            <person name="Morono Y."/>
            <person name="Uchiyama I."/>
            <person name="Ito T."/>
            <person name="Fujiyama A."/>
            <person name="Inagaki F."/>
            <person name="Takami H."/>
        </authorList>
    </citation>
    <scope>NUCLEOTIDE SEQUENCE</scope>
    <source>
        <strain evidence="4">Expedition CK06-06</strain>
    </source>
</reference>
<feature type="region of interest" description="Disordered" evidence="2">
    <location>
        <begin position="170"/>
        <end position="191"/>
    </location>
</feature>
<dbReference type="Pfam" id="PF00795">
    <property type="entry name" value="CN_hydrolase"/>
    <property type="match status" value="1"/>
</dbReference>
<dbReference type="SUPFAM" id="SSF56317">
    <property type="entry name" value="Carbon-nitrogen hydrolase"/>
    <property type="match status" value="1"/>
</dbReference>
<dbReference type="PROSITE" id="PS50263">
    <property type="entry name" value="CN_HYDROLASE"/>
    <property type="match status" value="1"/>
</dbReference>
<dbReference type="PANTHER" id="PTHR43674">
    <property type="entry name" value="NITRILASE C965.09-RELATED"/>
    <property type="match status" value="1"/>
</dbReference>
<comment type="caution">
    <text evidence="4">The sequence shown here is derived from an EMBL/GenBank/DDBJ whole genome shotgun (WGS) entry which is preliminary data.</text>
</comment>
<name>X0XV34_9ZZZZ</name>
<protein>
    <recommendedName>
        <fullName evidence="3">CN hydrolase domain-containing protein</fullName>
    </recommendedName>
</protein>
<organism evidence="4">
    <name type="scientific">marine sediment metagenome</name>
    <dbReference type="NCBI Taxonomy" id="412755"/>
    <lineage>
        <taxon>unclassified sequences</taxon>
        <taxon>metagenomes</taxon>
        <taxon>ecological metagenomes</taxon>
    </lineage>
</organism>
<dbReference type="InterPro" id="IPR050345">
    <property type="entry name" value="Aliph_Amidase/BUP"/>
</dbReference>
<proteinExistence type="predicted"/>
<dbReference type="EMBL" id="BARS01051626">
    <property type="protein sequence ID" value="GAG47205.1"/>
    <property type="molecule type" value="Genomic_DNA"/>
</dbReference>
<dbReference type="GO" id="GO:0016811">
    <property type="term" value="F:hydrolase activity, acting on carbon-nitrogen (but not peptide) bonds, in linear amides"/>
    <property type="evidence" value="ECO:0007669"/>
    <property type="project" value="UniProtKB-ARBA"/>
</dbReference>
<dbReference type="InterPro" id="IPR003010">
    <property type="entry name" value="C-N_Hydrolase"/>
</dbReference>
<dbReference type="CDD" id="cd07197">
    <property type="entry name" value="nitrilase"/>
    <property type="match status" value="1"/>
</dbReference>
<dbReference type="PANTHER" id="PTHR43674:SF2">
    <property type="entry name" value="BETA-UREIDOPROPIONASE"/>
    <property type="match status" value="1"/>
</dbReference>
<evidence type="ECO:0000313" key="4">
    <source>
        <dbReference type="EMBL" id="GAG47205.1"/>
    </source>
</evidence>
<dbReference type="Gene3D" id="3.60.110.10">
    <property type="entry name" value="Carbon-nitrogen hydrolase"/>
    <property type="match status" value="1"/>
</dbReference>